<evidence type="ECO:0000313" key="1">
    <source>
        <dbReference type="EMBL" id="KAJ9485777.1"/>
    </source>
</evidence>
<organism evidence="1 2">
    <name type="scientific">Penicillium thymicola</name>
    <dbReference type="NCBI Taxonomy" id="293382"/>
    <lineage>
        <taxon>Eukaryota</taxon>
        <taxon>Fungi</taxon>
        <taxon>Dikarya</taxon>
        <taxon>Ascomycota</taxon>
        <taxon>Pezizomycotina</taxon>
        <taxon>Eurotiomycetes</taxon>
        <taxon>Eurotiomycetidae</taxon>
        <taxon>Eurotiales</taxon>
        <taxon>Aspergillaceae</taxon>
        <taxon>Penicillium</taxon>
    </lineage>
</organism>
<sequence>MPNKWPATGMQSRHPKDLCAITAAGFILQLNLQSPSYADILRQSNLRPIFPIIHQRPDFSQLQLGYS</sequence>
<gene>
    <name evidence="1" type="ORF">VN97_g7574</name>
</gene>
<accession>A0AAI9TES4</accession>
<keyword evidence="2" id="KW-1185">Reference proteome</keyword>
<dbReference type="EMBL" id="LACB01000246">
    <property type="protein sequence ID" value="KAJ9485777.1"/>
    <property type="molecule type" value="Genomic_DNA"/>
</dbReference>
<protein>
    <submittedName>
        <fullName evidence="1">Uncharacterized protein</fullName>
    </submittedName>
</protein>
<comment type="caution">
    <text evidence="1">The sequence shown here is derived from an EMBL/GenBank/DDBJ whole genome shotgun (WGS) entry which is preliminary data.</text>
</comment>
<dbReference type="Proteomes" id="UP001227192">
    <property type="component" value="Unassembled WGS sequence"/>
</dbReference>
<proteinExistence type="predicted"/>
<name>A0AAI9TES4_PENTH</name>
<dbReference type="AlphaFoldDB" id="A0AAI9TES4"/>
<reference evidence="1" key="1">
    <citation type="submission" date="2015-06" db="EMBL/GenBank/DDBJ databases">
        <authorList>
            <person name="Nguyen H."/>
        </authorList>
    </citation>
    <scope>NUCLEOTIDE SEQUENCE</scope>
    <source>
        <strain evidence="1">DAOM 180753</strain>
    </source>
</reference>
<evidence type="ECO:0000313" key="2">
    <source>
        <dbReference type="Proteomes" id="UP001227192"/>
    </source>
</evidence>
<reference evidence="1" key="2">
    <citation type="journal article" date="2016" name="Fungal Biol.">
        <title>Ochratoxin A production by Penicillium thymicola.</title>
        <authorList>
            <person name="Nguyen H.D.T."/>
            <person name="McMullin D.R."/>
            <person name="Ponomareva E."/>
            <person name="Riley R."/>
            <person name="Pomraning K.R."/>
            <person name="Baker S.E."/>
            <person name="Seifert K.A."/>
        </authorList>
    </citation>
    <scope>NUCLEOTIDE SEQUENCE</scope>
    <source>
        <strain evidence="1">DAOM 180753</strain>
    </source>
</reference>